<name>A0A1F7G9G3_9BACT</name>
<dbReference type="EMBL" id="MFZG01000036">
    <property type="protein sequence ID" value="OGK15510.1"/>
    <property type="molecule type" value="Genomic_DNA"/>
</dbReference>
<dbReference type="SUPFAM" id="SSF143422">
    <property type="entry name" value="Transposase IS200-like"/>
    <property type="match status" value="1"/>
</dbReference>
<evidence type="ECO:0000313" key="2">
    <source>
        <dbReference type="EMBL" id="OGK15510.1"/>
    </source>
</evidence>
<accession>A0A1F7G9G3</accession>
<comment type="caution">
    <text evidence="2">The sequence shown here is derived from an EMBL/GenBank/DDBJ whole genome shotgun (WGS) entry which is preliminary data.</text>
</comment>
<dbReference type="InterPro" id="IPR036515">
    <property type="entry name" value="Transposase_17_sf"/>
</dbReference>
<gene>
    <name evidence="2" type="ORF">A2774_04440</name>
</gene>
<proteinExistence type="predicted"/>
<dbReference type="AlphaFoldDB" id="A0A1F7G9G3"/>
<evidence type="ECO:0000313" key="3">
    <source>
        <dbReference type="Proteomes" id="UP000177208"/>
    </source>
</evidence>
<protein>
    <recommendedName>
        <fullName evidence="1">Transposase IS200-like domain-containing protein</fullName>
    </recommendedName>
</protein>
<dbReference type="InterPro" id="IPR002686">
    <property type="entry name" value="Transposase_17"/>
</dbReference>
<dbReference type="GO" id="GO:0003677">
    <property type="term" value="F:DNA binding"/>
    <property type="evidence" value="ECO:0007669"/>
    <property type="project" value="InterPro"/>
</dbReference>
<evidence type="ECO:0000259" key="1">
    <source>
        <dbReference type="SMART" id="SM01321"/>
    </source>
</evidence>
<organism evidence="2 3">
    <name type="scientific">Candidatus Roizmanbacteria bacterium RIFCSPHIGHO2_01_FULL_39_12c</name>
    <dbReference type="NCBI Taxonomy" id="1802031"/>
    <lineage>
        <taxon>Bacteria</taxon>
        <taxon>Candidatus Roizmaniibacteriota</taxon>
    </lineage>
</organism>
<dbReference type="Gene3D" id="3.30.70.1290">
    <property type="entry name" value="Transposase IS200-like"/>
    <property type="match status" value="1"/>
</dbReference>
<reference evidence="2 3" key="1">
    <citation type="journal article" date="2016" name="Nat. Commun.">
        <title>Thousands of microbial genomes shed light on interconnected biogeochemical processes in an aquifer system.</title>
        <authorList>
            <person name="Anantharaman K."/>
            <person name="Brown C.T."/>
            <person name="Hug L.A."/>
            <person name="Sharon I."/>
            <person name="Castelle C.J."/>
            <person name="Probst A.J."/>
            <person name="Thomas B.C."/>
            <person name="Singh A."/>
            <person name="Wilkins M.J."/>
            <person name="Karaoz U."/>
            <person name="Brodie E.L."/>
            <person name="Williams K.H."/>
            <person name="Hubbard S.S."/>
            <person name="Banfield J.F."/>
        </authorList>
    </citation>
    <scope>NUCLEOTIDE SEQUENCE [LARGE SCALE GENOMIC DNA]</scope>
</reference>
<dbReference type="Proteomes" id="UP000177208">
    <property type="component" value="Unassembled WGS sequence"/>
</dbReference>
<feature type="domain" description="Transposase IS200-like" evidence="1">
    <location>
        <begin position="7"/>
        <end position="148"/>
    </location>
</feature>
<dbReference type="PANTHER" id="PTHR34322:SF2">
    <property type="entry name" value="TRANSPOSASE IS200-LIKE DOMAIN-CONTAINING PROTEIN"/>
    <property type="match status" value="1"/>
</dbReference>
<dbReference type="Pfam" id="PF01797">
    <property type="entry name" value="Y1_Tnp"/>
    <property type="match status" value="1"/>
</dbReference>
<sequence length="214" mass="25897">MRREKLVEGEIYHICNKSIANFGIFNDIKNGYRFLYTLDYYNNQLVKTSFSDYINIKGSYEYDNVLFPRENSYLKFLGFCIMPDHYHLLVKILISDFSKYISKVENSYSKFFNAKFKRKGPLWQSRYRSVWIKSNEQLLHVHRYIHLNPTSSGLTKYPEEWILSSYKDFIKNPEFLNEKIKEISISNPVKYKKFVEEQRDYQKRLKQIKNLLLE</sequence>
<dbReference type="PANTHER" id="PTHR34322">
    <property type="entry name" value="TRANSPOSASE, Y1_TNP DOMAIN-CONTAINING"/>
    <property type="match status" value="1"/>
</dbReference>
<dbReference type="GO" id="GO:0004803">
    <property type="term" value="F:transposase activity"/>
    <property type="evidence" value="ECO:0007669"/>
    <property type="project" value="InterPro"/>
</dbReference>
<dbReference type="GO" id="GO:0006313">
    <property type="term" value="P:DNA transposition"/>
    <property type="evidence" value="ECO:0007669"/>
    <property type="project" value="InterPro"/>
</dbReference>
<dbReference type="SMART" id="SM01321">
    <property type="entry name" value="Y1_Tnp"/>
    <property type="match status" value="1"/>
</dbReference>